<dbReference type="InterPro" id="IPR025997">
    <property type="entry name" value="SBP_2_dom"/>
</dbReference>
<evidence type="ECO:0000313" key="5">
    <source>
        <dbReference type="EMBL" id="GAA0758768.1"/>
    </source>
</evidence>
<comment type="similarity">
    <text evidence="2">Belongs to the bacterial solute-binding protein 2 family.</text>
</comment>
<dbReference type="Pfam" id="PF13407">
    <property type="entry name" value="Peripla_BP_4"/>
    <property type="match status" value="1"/>
</dbReference>
<dbReference type="InterPro" id="IPR050555">
    <property type="entry name" value="Bact_Solute-Bind_Prot2"/>
</dbReference>
<evidence type="ECO:0000256" key="1">
    <source>
        <dbReference type="ARBA" id="ARBA00004418"/>
    </source>
</evidence>
<reference evidence="6" key="1">
    <citation type="journal article" date="2019" name="Int. J. Syst. Evol. Microbiol.">
        <title>The Global Catalogue of Microorganisms (GCM) 10K type strain sequencing project: providing services to taxonomists for standard genome sequencing and annotation.</title>
        <authorList>
            <consortium name="The Broad Institute Genomics Platform"/>
            <consortium name="The Broad Institute Genome Sequencing Center for Infectious Disease"/>
            <person name="Wu L."/>
            <person name="Ma J."/>
        </authorList>
    </citation>
    <scope>NUCLEOTIDE SEQUENCE [LARGE SCALE GENOMIC DNA]</scope>
    <source>
        <strain evidence="6">JCM 15503</strain>
    </source>
</reference>
<dbReference type="SUPFAM" id="SSF53822">
    <property type="entry name" value="Periplasmic binding protein-like I"/>
    <property type="match status" value="1"/>
</dbReference>
<comment type="caution">
    <text evidence="5">The sequence shown here is derived from an EMBL/GenBank/DDBJ whole genome shotgun (WGS) entry which is preliminary data.</text>
</comment>
<dbReference type="Proteomes" id="UP001500279">
    <property type="component" value="Unassembled WGS sequence"/>
</dbReference>
<proteinExistence type="inferred from homology"/>
<evidence type="ECO:0000256" key="3">
    <source>
        <dbReference type="ARBA" id="ARBA00022729"/>
    </source>
</evidence>
<dbReference type="EMBL" id="BAAAEW010000026">
    <property type="protein sequence ID" value="GAA0758768.1"/>
    <property type="molecule type" value="Genomic_DNA"/>
</dbReference>
<dbReference type="InterPro" id="IPR028082">
    <property type="entry name" value="Peripla_BP_I"/>
</dbReference>
<accession>A0ABP3VIQ5</accession>
<keyword evidence="6" id="KW-1185">Reference proteome</keyword>
<comment type="subcellular location">
    <subcellularLocation>
        <location evidence="1">Periplasm</location>
    </subcellularLocation>
</comment>
<keyword evidence="3" id="KW-0732">Signal</keyword>
<dbReference type="PANTHER" id="PTHR30036">
    <property type="entry name" value="D-XYLOSE-BINDING PERIPLASMIC PROTEIN"/>
    <property type="match status" value="1"/>
</dbReference>
<feature type="domain" description="Periplasmic binding protein" evidence="4">
    <location>
        <begin position="12"/>
        <end position="270"/>
    </location>
</feature>
<dbReference type="PANTHER" id="PTHR30036:SF1">
    <property type="entry name" value="D-XYLOSE-BINDING PERIPLASMIC PROTEIN"/>
    <property type="match status" value="1"/>
</dbReference>
<dbReference type="CDD" id="cd19994">
    <property type="entry name" value="PBP1_ChvE"/>
    <property type="match status" value="1"/>
</dbReference>
<dbReference type="Gene3D" id="3.40.50.2300">
    <property type="match status" value="2"/>
</dbReference>
<organism evidence="5 6">
    <name type="scientific">Ideonella azotifigens</name>
    <dbReference type="NCBI Taxonomy" id="513160"/>
    <lineage>
        <taxon>Bacteria</taxon>
        <taxon>Pseudomonadati</taxon>
        <taxon>Pseudomonadota</taxon>
        <taxon>Betaproteobacteria</taxon>
        <taxon>Burkholderiales</taxon>
        <taxon>Sphaerotilaceae</taxon>
        <taxon>Ideonella</taxon>
    </lineage>
</organism>
<name>A0ABP3VIQ5_9BURK</name>
<evidence type="ECO:0000259" key="4">
    <source>
        <dbReference type="Pfam" id="PF13407"/>
    </source>
</evidence>
<evidence type="ECO:0000256" key="2">
    <source>
        <dbReference type="ARBA" id="ARBA00007639"/>
    </source>
</evidence>
<gene>
    <name evidence="5" type="primary">chvE_2</name>
    <name evidence="5" type="ORF">GCM10009107_39530</name>
</gene>
<evidence type="ECO:0000313" key="6">
    <source>
        <dbReference type="Proteomes" id="UP001500279"/>
    </source>
</evidence>
<protein>
    <submittedName>
        <fullName evidence="5">Sugar ABC transporter substrate-binding protein</fullName>
    </submittedName>
</protein>
<sequence length="317" mass="34312">MGSLRWVYDGLGVMRALNQLDYTADLQYANDSAKTQIDHLQAMVGKGARMLVIGAVDGGALTGVLAEAAKRGVKVLAYDRLIRDTANVDSYATFDNFAVGELQARDIEARLRLTAATRPSTVELFAGDADDNNTHMFYDGSMSVLKRYIDNGQLVVGSGKVALKDIYTPHWNGAHAKARLQGELGTTYARRRLDAVLSPYDGISIELLSAVKFAGYGQAAQPLPVITGQDAELASVRSIKHGEQASTVFKDTRLLVKQAARMVDDTLSGRPVSFNDQKTYQNGVKVVPALLIKPVLVDKANLQSVLVDGGYYTAEQV</sequence>